<dbReference type="SMART" id="SM00906">
    <property type="entry name" value="Fungal_trans"/>
    <property type="match status" value="1"/>
</dbReference>
<evidence type="ECO:0000256" key="1">
    <source>
        <dbReference type="ARBA" id="ARBA00004123"/>
    </source>
</evidence>
<feature type="region of interest" description="Disordered" evidence="5">
    <location>
        <begin position="1"/>
        <end position="53"/>
    </location>
</feature>
<sequence length="1209" mass="134833">MGPSTGGMQFVIRNSPQDNAYPNAGPTGPSQTVAASSQSSASGTPNNPAVHPESETYCSELLRQGRGFPLFIPEPQSNPPEWRKKGGIAIGDVGRITPEGSFDFFFNIYLPATDLINANGVPEGFEPLTGYNTIQVNPLDCRPGNHVCSRTVTRTEVDGKFQEFPGGRFDFNCQQPTGAVLTLPHGAQLVKLENLARMERYAAEHAESWYKYANVTRGRRLANGHLYLITGWEKAKSWGIAYFRDVSVQSEFKLSFGPTADAVNRYKYRWNGSHCHYKQADSPLDDGTPLNQTTFIHAFTVSVGERIWEKLFGDGLGICEPLNWSIFQKNSGRSLVSYRSPESSFPWSIFAGGSALNNENRSSAPQGSSFPWPFLTEGSAYNGGRQATTSAPGDGIITDALPILQIIHPSQMIHQRILREAPQAGAVVTHDDAWRDVFKEDGTRMSGQTASELQQAIFDRFQIMEEDGAVFLRAKPTPTTSRNAATATTEQRPIYGLLQAVIQHPSSDDQVPTSQPARCVGSMANGSCTNCIAFGLACTYLQPSKKRGPKYTENPATMEDLKRQITRLEARLRSLSICSLCSGSLQSQRQESDSCESRSTSPIQKDAPKEPPDEEELTNDELASRFSQFSLTPFNANYFGAGSGFALVNNTSMMKEEFLGPSSIAPSRRPYFWQVLPWENEAFYPQPGYVYPPDDLIISLVDLYFINVHPTIPILHRPSFERSVAQGLHRTDMSFGGMLLSMLAVASRYSTDPRVFLHGAPLSAGWKFASQLWGVRKFFQSTIYEVQMYAFLTFFVLGTSVPHIAWLHVGLGIRCVQQRGEHRRKPEGHKWSLEDELWKRSFWFLVSMERIICVFLGRPLGIHIDEYDVEFPLAVDDEYLDQRLAQPPGIPSQLSYFVYYSQLIDILGDALQRLYGPKKAKMAMGWDGPEWEQRAVAELDSAMNRLLDSIPPHLRWDPENLTQDIVFFDQSAQLHITYNYILIAIHRRYIQSPSAPSLSICATAARTILHTADIWLTTLQRLPVPNVTNPVFVSGVILVLHILATKRAGFSVDKNQDLHRVAIALEILKFAESRLQPIGRLWELLRELSALDGPLPLDNLPKSDSHSNARSADVHVSAVSNGQYYYPQLEQPLDYSMLAGNQPSELLVSDVAEPHSSTADGGLDDELMSMWMAAPTDIVNPQHWNAFMQYRNANGAEVNWFHGFGQQDA</sequence>
<dbReference type="OrthoDB" id="3222453at2759"/>
<reference evidence="7" key="1">
    <citation type="submission" date="2020-05" db="EMBL/GenBank/DDBJ databases">
        <title>Mycena genomes resolve the evolution of fungal bioluminescence.</title>
        <authorList>
            <person name="Tsai I.J."/>
        </authorList>
    </citation>
    <scope>NUCLEOTIDE SEQUENCE</scope>
    <source>
        <strain evidence="7">160909Yilan</strain>
    </source>
</reference>
<dbReference type="Gene3D" id="4.10.240.10">
    <property type="entry name" value="Zn(2)-C6 fungal-type DNA-binding domain"/>
    <property type="match status" value="1"/>
</dbReference>
<dbReference type="EMBL" id="JACAZH010000003">
    <property type="protein sequence ID" value="KAF7373105.1"/>
    <property type="molecule type" value="Genomic_DNA"/>
</dbReference>
<dbReference type="GO" id="GO:0006351">
    <property type="term" value="P:DNA-templated transcription"/>
    <property type="evidence" value="ECO:0007669"/>
    <property type="project" value="InterPro"/>
</dbReference>
<evidence type="ECO:0000256" key="5">
    <source>
        <dbReference type="SAM" id="MobiDB-lite"/>
    </source>
</evidence>
<feature type="domain" description="Xylanolytic transcriptional activator regulatory" evidence="6">
    <location>
        <begin position="805"/>
        <end position="878"/>
    </location>
</feature>
<dbReference type="AlphaFoldDB" id="A0A8H7DG41"/>
<dbReference type="InterPro" id="IPR036864">
    <property type="entry name" value="Zn2-C6_fun-type_DNA-bd_sf"/>
</dbReference>
<dbReference type="InterPro" id="IPR050987">
    <property type="entry name" value="AtrR-like"/>
</dbReference>
<evidence type="ECO:0000256" key="3">
    <source>
        <dbReference type="ARBA" id="ARBA00023125"/>
    </source>
</evidence>
<dbReference type="Pfam" id="PF04082">
    <property type="entry name" value="Fungal_trans"/>
    <property type="match status" value="1"/>
</dbReference>
<protein>
    <submittedName>
        <fullName evidence="7">Fungal-trans domain-containing protein</fullName>
    </submittedName>
</protein>
<comment type="caution">
    <text evidence="7">The sequence shown here is derived from an EMBL/GenBank/DDBJ whole genome shotgun (WGS) entry which is preliminary data.</text>
</comment>
<dbReference type="GO" id="GO:0000981">
    <property type="term" value="F:DNA-binding transcription factor activity, RNA polymerase II-specific"/>
    <property type="evidence" value="ECO:0007669"/>
    <property type="project" value="InterPro"/>
</dbReference>
<dbReference type="GO" id="GO:0005634">
    <property type="term" value="C:nucleus"/>
    <property type="evidence" value="ECO:0007669"/>
    <property type="project" value="UniProtKB-SubCell"/>
</dbReference>
<dbReference type="CDD" id="cd12148">
    <property type="entry name" value="fungal_TF_MHR"/>
    <property type="match status" value="1"/>
</dbReference>
<name>A0A8H7DG41_9AGAR</name>
<accession>A0A8H7DG41</accession>
<dbReference type="Proteomes" id="UP000623467">
    <property type="component" value="Unassembled WGS sequence"/>
</dbReference>
<dbReference type="InterPro" id="IPR007219">
    <property type="entry name" value="XnlR_reg_dom"/>
</dbReference>
<organism evidence="7 8">
    <name type="scientific">Mycena sanguinolenta</name>
    <dbReference type="NCBI Taxonomy" id="230812"/>
    <lineage>
        <taxon>Eukaryota</taxon>
        <taxon>Fungi</taxon>
        <taxon>Dikarya</taxon>
        <taxon>Basidiomycota</taxon>
        <taxon>Agaricomycotina</taxon>
        <taxon>Agaricomycetes</taxon>
        <taxon>Agaricomycetidae</taxon>
        <taxon>Agaricales</taxon>
        <taxon>Marasmiineae</taxon>
        <taxon>Mycenaceae</taxon>
        <taxon>Mycena</taxon>
    </lineage>
</organism>
<evidence type="ECO:0000313" key="8">
    <source>
        <dbReference type="Proteomes" id="UP000623467"/>
    </source>
</evidence>
<evidence type="ECO:0000259" key="6">
    <source>
        <dbReference type="SMART" id="SM00906"/>
    </source>
</evidence>
<proteinExistence type="predicted"/>
<evidence type="ECO:0000256" key="4">
    <source>
        <dbReference type="ARBA" id="ARBA00023242"/>
    </source>
</evidence>
<evidence type="ECO:0000256" key="2">
    <source>
        <dbReference type="ARBA" id="ARBA00022723"/>
    </source>
</evidence>
<keyword evidence="2" id="KW-0479">Metal-binding</keyword>
<keyword evidence="3" id="KW-0238">DNA-binding</keyword>
<evidence type="ECO:0000313" key="7">
    <source>
        <dbReference type="EMBL" id="KAF7373105.1"/>
    </source>
</evidence>
<gene>
    <name evidence="7" type="ORF">MSAN_00518300</name>
</gene>
<dbReference type="GO" id="GO:0008270">
    <property type="term" value="F:zinc ion binding"/>
    <property type="evidence" value="ECO:0007669"/>
    <property type="project" value="InterPro"/>
</dbReference>
<dbReference type="GO" id="GO:0003677">
    <property type="term" value="F:DNA binding"/>
    <property type="evidence" value="ECO:0007669"/>
    <property type="project" value="UniProtKB-KW"/>
</dbReference>
<keyword evidence="8" id="KW-1185">Reference proteome</keyword>
<dbReference type="PANTHER" id="PTHR46910:SF3">
    <property type="entry name" value="HALOTOLERANCE PROTEIN 9-RELATED"/>
    <property type="match status" value="1"/>
</dbReference>
<comment type="subcellular location">
    <subcellularLocation>
        <location evidence="1">Nucleus</location>
    </subcellularLocation>
</comment>
<keyword evidence="4" id="KW-0539">Nucleus</keyword>
<dbReference type="PANTHER" id="PTHR46910">
    <property type="entry name" value="TRANSCRIPTION FACTOR PDR1"/>
    <property type="match status" value="1"/>
</dbReference>
<feature type="region of interest" description="Disordered" evidence="5">
    <location>
        <begin position="591"/>
        <end position="615"/>
    </location>
</feature>